<evidence type="ECO:0000313" key="2">
    <source>
        <dbReference type="Proteomes" id="UP000814033"/>
    </source>
</evidence>
<comment type="caution">
    <text evidence="1">The sequence shown here is derived from an EMBL/GenBank/DDBJ whole genome shotgun (WGS) entry which is preliminary data.</text>
</comment>
<dbReference type="EMBL" id="MU275843">
    <property type="protein sequence ID" value="KAI0052752.1"/>
    <property type="molecule type" value="Genomic_DNA"/>
</dbReference>
<gene>
    <name evidence="1" type="ORF">FA95DRAFT_1553010</name>
</gene>
<reference evidence="1" key="2">
    <citation type="journal article" date="2022" name="New Phytol.">
        <title>Evolutionary transition to the ectomycorrhizal habit in the genomes of a hyperdiverse lineage of mushroom-forming fungi.</title>
        <authorList>
            <person name="Looney B."/>
            <person name="Miyauchi S."/>
            <person name="Morin E."/>
            <person name="Drula E."/>
            <person name="Courty P.E."/>
            <person name="Kohler A."/>
            <person name="Kuo A."/>
            <person name="LaButti K."/>
            <person name="Pangilinan J."/>
            <person name="Lipzen A."/>
            <person name="Riley R."/>
            <person name="Andreopoulos W."/>
            <person name="He G."/>
            <person name="Johnson J."/>
            <person name="Nolan M."/>
            <person name="Tritt A."/>
            <person name="Barry K.W."/>
            <person name="Grigoriev I.V."/>
            <person name="Nagy L.G."/>
            <person name="Hibbett D."/>
            <person name="Henrissat B."/>
            <person name="Matheny P.B."/>
            <person name="Labbe J."/>
            <person name="Martin F.M."/>
        </authorList>
    </citation>
    <scope>NUCLEOTIDE SEQUENCE</scope>
    <source>
        <strain evidence="1">FP105234-sp</strain>
    </source>
</reference>
<proteinExistence type="predicted"/>
<organism evidence="1 2">
    <name type="scientific">Auriscalpium vulgare</name>
    <dbReference type="NCBI Taxonomy" id="40419"/>
    <lineage>
        <taxon>Eukaryota</taxon>
        <taxon>Fungi</taxon>
        <taxon>Dikarya</taxon>
        <taxon>Basidiomycota</taxon>
        <taxon>Agaricomycotina</taxon>
        <taxon>Agaricomycetes</taxon>
        <taxon>Russulales</taxon>
        <taxon>Auriscalpiaceae</taxon>
        <taxon>Auriscalpium</taxon>
    </lineage>
</organism>
<accession>A0ACB8S9E3</accession>
<evidence type="ECO:0000313" key="1">
    <source>
        <dbReference type="EMBL" id="KAI0052752.1"/>
    </source>
</evidence>
<keyword evidence="2" id="KW-1185">Reference proteome</keyword>
<protein>
    <submittedName>
        <fullName evidence="1">FAD-binding domain-containing protein</fullName>
    </submittedName>
</protein>
<name>A0ACB8S9E3_9AGAM</name>
<reference evidence="1" key="1">
    <citation type="submission" date="2021-02" db="EMBL/GenBank/DDBJ databases">
        <authorList>
            <consortium name="DOE Joint Genome Institute"/>
            <person name="Ahrendt S."/>
            <person name="Looney B.P."/>
            <person name="Miyauchi S."/>
            <person name="Morin E."/>
            <person name="Drula E."/>
            <person name="Courty P.E."/>
            <person name="Chicoki N."/>
            <person name="Fauchery L."/>
            <person name="Kohler A."/>
            <person name="Kuo A."/>
            <person name="Labutti K."/>
            <person name="Pangilinan J."/>
            <person name="Lipzen A."/>
            <person name="Riley R."/>
            <person name="Andreopoulos W."/>
            <person name="He G."/>
            <person name="Johnson J."/>
            <person name="Barry K.W."/>
            <person name="Grigoriev I.V."/>
            <person name="Nagy L."/>
            <person name="Hibbett D."/>
            <person name="Henrissat B."/>
            <person name="Matheny P.B."/>
            <person name="Labbe J."/>
            <person name="Martin F."/>
        </authorList>
    </citation>
    <scope>NUCLEOTIDE SEQUENCE</scope>
    <source>
        <strain evidence="1">FP105234-sp</strain>
    </source>
</reference>
<sequence>MSTSPPAGFSGDWITADDADYPKAIARWAANAQRRAKVVAFVKSEADVGLALAFAKAAHLPLAVRGGGHSAAGASSSEGGIVIDLSRYFADVRVDAEEKLAYVGGGAVWKTVDKAAIEHGLATVGGTVNHTGVGGLTLGGGYGYLTGQHGLALDNLVQATVVTADEQVRTVSATETPDLYWGIRGGGGNFGVVTQFVLQLHPQRRTVFAGTVMYPYTDLTRVNRAISDWWKNASEKEAIIHGVMRGPDGSPVTMVILFCNGSGEEGRKRFKDLFDLRPALDMAREIPYEVLNTLQNHNAPYGRNYFMKGIFTSGPRVGLPEAVLERICALSDADLDQRFAVFFEYIPSAKVLAVPNNATAHVRGSRVSTLVFGAWDDSVEATLPVVRASANDIIDTILKSETDIASEANTGYGNYIADEPVTGSGSRASAEKLFGENYPRLQQLKKKYDPANLFSKWAPIVPAP</sequence>
<dbReference type="Proteomes" id="UP000814033">
    <property type="component" value="Unassembled WGS sequence"/>
</dbReference>